<gene>
    <name evidence="2" type="ORF">dsat_2040</name>
</gene>
<name>S7UNY0_9BACT</name>
<feature type="compositionally biased region" description="Basic and acidic residues" evidence="1">
    <location>
        <begin position="13"/>
        <end position="22"/>
    </location>
</feature>
<dbReference type="Proteomes" id="UP000014975">
    <property type="component" value="Unassembled WGS sequence"/>
</dbReference>
<dbReference type="RefSeq" id="WP_020885926.1">
    <property type="nucleotide sequence ID" value="NZ_ATHI01000003.1"/>
</dbReference>
<dbReference type="PATRIC" id="fig|1121439.3.peg.425"/>
<dbReference type="EMBL" id="ATHI01000003">
    <property type="protein sequence ID" value="EPR35699.1"/>
    <property type="molecule type" value="Genomic_DNA"/>
</dbReference>
<feature type="region of interest" description="Disordered" evidence="1">
    <location>
        <begin position="1"/>
        <end position="22"/>
    </location>
</feature>
<dbReference type="eggNOG" id="ENOG5032JTW">
    <property type="taxonomic scope" value="Bacteria"/>
</dbReference>
<dbReference type="AlphaFoldDB" id="S7UNY0"/>
<feature type="compositionally biased region" description="Polar residues" evidence="1">
    <location>
        <begin position="1"/>
        <end position="11"/>
    </location>
</feature>
<evidence type="ECO:0000313" key="3">
    <source>
        <dbReference type="Proteomes" id="UP000014975"/>
    </source>
</evidence>
<dbReference type="OrthoDB" id="5458724at2"/>
<protein>
    <submittedName>
        <fullName evidence="2">Uncharacterized protein</fullName>
    </submittedName>
</protein>
<keyword evidence="3" id="KW-1185">Reference proteome</keyword>
<evidence type="ECO:0000256" key="1">
    <source>
        <dbReference type="SAM" id="MobiDB-lite"/>
    </source>
</evidence>
<accession>S7UNY0</accession>
<organism evidence="2 3">
    <name type="scientific">Alkalidesulfovibrio alkalitolerans DSM 16529</name>
    <dbReference type="NCBI Taxonomy" id="1121439"/>
    <lineage>
        <taxon>Bacteria</taxon>
        <taxon>Pseudomonadati</taxon>
        <taxon>Thermodesulfobacteriota</taxon>
        <taxon>Desulfovibrionia</taxon>
        <taxon>Desulfovibrionales</taxon>
        <taxon>Desulfovibrionaceae</taxon>
        <taxon>Alkalidesulfovibrio</taxon>
    </lineage>
</organism>
<evidence type="ECO:0000313" key="2">
    <source>
        <dbReference type="EMBL" id="EPR35699.1"/>
    </source>
</evidence>
<proteinExistence type="predicted"/>
<comment type="caution">
    <text evidence="2">The sequence shown here is derived from an EMBL/GenBank/DDBJ whole genome shotgun (WGS) entry which is preliminary data.</text>
</comment>
<sequence>MLENPSLSTARTLAEEATGRGLTPHDLRTTACGLIPKMHALLMAAGEARSVSFLAHAHMLHEITNALGSGGGWEMTVLARDGEALIVFTKSERHDDLLHLV</sequence>
<reference evidence="2 3" key="1">
    <citation type="journal article" date="2013" name="Genome Announc.">
        <title>Draft genome sequences for three mercury-methylating, sulfate-reducing bacteria.</title>
        <authorList>
            <person name="Brown S.D."/>
            <person name="Hurt R.A.Jr."/>
            <person name="Gilmour C.C."/>
            <person name="Elias D.A."/>
        </authorList>
    </citation>
    <scope>NUCLEOTIDE SEQUENCE [LARGE SCALE GENOMIC DNA]</scope>
    <source>
        <strain evidence="2 3">DSM 16529</strain>
    </source>
</reference>